<proteinExistence type="predicted"/>
<evidence type="ECO:0000313" key="1">
    <source>
        <dbReference type="EMBL" id="SFP52580.1"/>
    </source>
</evidence>
<dbReference type="Proteomes" id="UP000198784">
    <property type="component" value="Unassembled WGS sequence"/>
</dbReference>
<dbReference type="EMBL" id="FOWX01000012">
    <property type="protein sequence ID" value="SFP52580.1"/>
    <property type="molecule type" value="Genomic_DNA"/>
</dbReference>
<dbReference type="RefSeq" id="WP_170862200.1">
    <property type="nucleotide sequence ID" value="NZ_FOWX01000012.1"/>
</dbReference>
<dbReference type="AlphaFoldDB" id="A0A1I5R2J1"/>
<gene>
    <name evidence="1" type="ORF">SAMN05216190_11233</name>
</gene>
<name>A0A1I5R2J1_9PSED</name>
<sequence length="60" mass="6746">MLTFLGFAMLMTFMYLIMSKCLSALLGGFAAGIGPMMLFITACYRCWPQRPASTASLRWR</sequence>
<keyword evidence="2" id="KW-1185">Reference proteome</keyword>
<protein>
    <submittedName>
        <fullName evidence="1">Uncharacterized protein</fullName>
    </submittedName>
</protein>
<evidence type="ECO:0000313" key="2">
    <source>
        <dbReference type="Proteomes" id="UP000198784"/>
    </source>
</evidence>
<reference evidence="2" key="1">
    <citation type="submission" date="2016-10" db="EMBL/GenBank/DDBJ databases">
        <authorList>
            <person name="Varghese N."/>
            <person name="Submissions S."/>
        </authorList>
    </citation>
    <scope>NUCLEOTIDE SEQUENCE [LARGE SCALE GENOMIC DNA]</scope>
    <source>
        <strain evidence="2">DSM 17834</strain>
    </source>
</reference>
<dbReference type="STRING" id="289003.SAMN05216190_11233"/>
<accession>A0A1I5R2J1</accession>
<organism evidence="1 2">
    <name type="scientific">Pseudomonas borbori</name>
    <dbReference type="NCBI Taxonomy" id="289003"/>
    <lineage>
        <taxon>Bacteria</taxon>
        <taxon>Pseudomonadati</taxon>
        <taxon>Pseudomonadota</taxon>
        <taxon>Gammaproteobacteria</taxon>
        <taxon>Pseudomonadales</taxon>
        <taxon>Pseudomonadaceae</taxon>
        <taxon>Pseudomonas</taxon>
    </lineage>
</organism>